<evidence type="ECO:0000313" key="6">
    <source>
        <dbReference type="EMBL" id="KAJ7950614.1"/>
    </source>
</evidence>
<dbReference type="SUPFAM" id="SSF57903">
    <property type="entry name" value="FYVE/PHD zinc finger"/>
    <property type="match status" value="1"/>
</dbReference>
<dbReference type="GO" id="GO:0008270">
    <property type="term" value="F:zinc ion binding"/>
    <property type="evidence" value="ECO:0007669"/>
    <property type="project" value="UniProtKB-KW"/>
</dbReference>
<dbReference type="InterPro" id="IPR019787">
    <property type="entry name" value="Znf_PHD-finger"/>
</dbReference>
<dbReference type="PROSITE" id="PS01359">
    <property type="entry name" value="ZF_PHD_1"/>
    <property type="match status" value="1"/>
</dbReference>
<dbReference type="InterPro" id="IPR013083">
    <property type="entry name" value="Znf_RING/FYVE/PHD"/>
</dbReference>
<accession>A0AAD7L2Z0</accession>
<dbReference type="Pfam" id="PF00628">
    <property type="entry name" value="PHD"/>
    <property type="match status" value="1"/>
</dbReference>
<evidence type="ECO:0000259" key="5">
    <source>
        <dbReference type="PROSITE" id="PS50016"/>
    </source>
</evidence>
<evidence type="ECO:0000256" key="1">
    <source>
        <dbReference type="ARBA" id="ARBA00022723"/>
    </source>
</evidence>
<dbReference type="KEGG" id="qsa:O6P43_026786"/>
<dbReference type="AlphaFoldDB" id="A0AAD7L2Z0"/>
<feature type="domain" description="PHD-type" evidence="5">
    <location>
        <begin position="62"/>
        <end position="112"/>
    </location>
</feature>
<proteinExistence type="predicted"/>
<comment type="caution">
    <text evidence="6">The sequence shown here is derived from an EMBL/GenBank/DDBJ whole genome shotgun (WGS) entry which is preliminary data.</text>
</comment>
<name>A0AAD7L2Z0_QUISA</name>
<keyword evidence="2 4" id="KW-0863">Zinc-finger</keyword>
<evidence type="ECO:0000256" key="2">
    <source>
        <dbReference type="ARBA" id="ARBA00022771"/>
    </source>
</evidence>
<dbReference type="Proteomes" id="UP001163823">
    <property type="component" value="Chromosome 11"/>
</dbReference>
<reference evidence="6" key="1">
    <citation type="journal article" date="2023" name="Science">
        <title>Elucidation of the pathway for biosynthesis of saponin adjuvants from the soapbark tree.</title>
        <authorList>
            <person name="Reed J."/>
            <person name="Orme A."/>
            <person name="El-Demerdash A."/>
            <person name="Owen C."/>
            <person name="Martin L.B.B."/>
            <person name="Misra R.C."/>
            <person name="Kikuchi S."/>
            <person name="Rejzek M."/>
            <person name="Martin A.C."/>
            <person name="Harkess A."/>
            <person name="Leebens-Mack J."/>
            <person name="Louveau T."/>
            <person name="Stephenson M.J."/>
            <person name="Osbourn A."/>
        </authorList>
    </citation>
    <scope>NUCLEOTIDE SEQUENCE</scope>
    <source>
        <strain evidence="6">S10</strain>
    </source>
</reference>
<gene>
    <name evidence="6" type="ORF">O6P43_026786</name>
</gene>
<dbReference type="Gene3D" id="3.30.40.10">
    <property type="entry name" value="Zinc/RING finger domain, C3HC4 (zinc finger)"/>
    <property type="match status" value="1"/>
</dbReference>
<sequence>MDETCECASSGIMVMKFMREDLLENDFCIHILRSEGLLGGSFHTGTDAAAGDTDTTSVSSCSRLCKTCGHLDTSSNLLICDHCEEAFHPSCFGPCFTRLPADEWFCHSCLKRKRKSLMETIATKPPSIISEIDRCGIVSVKGELNPTELMLKDTETYITGVGVGKGFQAEVPDWSGPIKSDDGVLAELLEQDPSESVIDGAGGADGTICGKWHRYKLHSLVLFHL</sequence>
<keyword evidence="7" id="KW-1185">Reference proteome</keyword>
<dbReference type="PROSITE" id="PS50016">
    <property type="entry name" value="ZF_PHD_2"/>
    <property type="match status" value="1"/>
</dbReference>
<protein>
    <submittedName>
        <fullName evidence="6">PHD and RING finger domain-containing protein</fullName>
    </submittedName>
</protein>
<evidence type="ECO:0000256" key="3">
    <source>
        <dbReference type="ARBA" id="ARBA00022833"/>
    </source>
</evidence>
<organism evidence="6 7">
    <name type="scientific">Quillaja saponaria</name>
    <name type="common">Soap bark tree</name>
    <dbReference type="NCBI Taxonomy" id="32244"/>
    <lineage>
        <taxon>Eukaryota</taxon>
        <taxon>Viridiplantae</taxon>
        <taxon>Streptophyta</taxon>
        <taxon>Embryophyta</taxon>
        <taxon>Tracheophyta</taxon>
        <taxon>Spermatophyta</taxon>
        <taxon>Magnoliopsida</taxon>
        <taxon>eudicotyledons</taxon>
        <taxon>Gunneridae</taxon>
        <taxon>Pentapetalae</taxon>
        <taxon>rosids</taxon>
        <taxon>fabids</taxon>
        <taxon>Fabales</taxon>
        <taxon>Quillajaceae</taxon>
        <taxon>Quillaja</taxon>
    </lineage>
</organism>
<dbReference type="InterPro" id="IPR001965">
    <property type="entry name" value="Znf_PHD"/>
</dbReference>
<evidence type="ECO:0000256" key="4">
    <source>
        <dbReference type="PROSITE-ProRule" id="PRU00146"/>
    </source>
</evidence>
<dbReference type="InterPro" id="IPR011011">
    <property type="entry name" value="Znf_FYVE_PHD"/>
</dbReference>
<dbReference type="EMBL" id="JARAOO010000011">
    <property type="protein sequence ID" value="KAJ7950614.1"/>
    <property type="molecule type" value="Genomic_DNA"/>
</dbReference>
<evidence type="ECO:0000313" key="7">
    <source>
        <dbReference type="Proteomes" id="UP001163823"/>
    </source>
</evidence>
<dbReference type="SMART" id="SM00249">
    <property type="entry name" value="PHD"/>
    <property type="match status" value="1"/>
</dbReference>
<keyword evidence="1" id="KW-0479">Metal-binding</keyword>
<dbReference type="InterPro" id="IPR019786">
    <property type="entry name" value="Zinc_finger_PHD-type_CS"/>
</dbReference>
<keyword evidence="3" id="KW-0862">Zinc</keyword>